<dbReference type="PANTHER" id="PTHR46949:SF1">
    <property type="entry name" value="AT07979P2"/>
    <property type="match status" value="1"/>
</dbReference>
<evidence type="ECO:0000313" key="4">
    <source>
        <dbReference type="Proteomes" id="UP000091820"/>
    </source>
</evidence>
<dbReference type="Pfam" id="PF14854">
    <property type="entry name" value="LURAP"/>
    <property type="match status" value="1"/>
</dbReference>
<feature type="compositionally biased region" description="Low complexity" evidence="2">
    <location>
        <begin position="135"/>
        <end position="144"/>
    </location>
</feature>
<reference evidence="4" key="1">
    <citation type="submission" date="2014-03" db="EMBL/GenBank/DDBJ databases">
        <authorList>
            <person name="Aksoy S."/>
            <person name="Warren W."/>
            <person name="Wilson R.K."/>
        </authorList>
    </citation>
    <scope>NUCLEOTIDE SEQUENCE [LARGE SCALE GENOMIC DNA]</scope>
    <source>
        <strain evidence="4">IAEA</strain>
    </source>
</reference>
<evidence type="ECO:0000256" key="1">
    <source>
        <dbReference type="ARBA" id="ARBA00038125"/>
    </source>
</evidence>
<evidence type="ECO:0000313" key="3">
    <source>
        <dbReference type="EnsemblMetazoa" id="GBRI018378-PA"/>
    </source>
</evidence>
<protein>
    <recommendedName>
        <fullName evidence="5">Protein FAM89A</fullName>
    </recommendedName>
</protein>
<sequence>MDGDRKLSLPGLPPLPKSLCAAVGATTGVTASGSPLSHVNQHFLSGNLDGELYLGASTSSAAAAHRQRINHRHGSLSSTQESLSDRESLHSRASSTHSSHYYHHSTQLLTPTNNNHSSNNSSNNNTHNHTRTDSESTSGSGSNSKLDTQLAILRREMYGLRQLDLSLLSQLWALNESIQGFRVYLQEQEALSPPSPSPTPSETNSLTSEPEDESYSAQPPPKIIHTVPKLPIERGSITSHASSSSHSATSGSSSAASSMSKHHGLLPPTPAPQKSHPQLPRILQQRMRRAPPPPPPMRPKSSPSVSSANTTAAPAATPRHTKSSSPSPSLVATNNVVVAAAMQQRHSASSSRNHGYDLIYLSTLFSVVQSLISSRYVCTVVNDICCLRSISLGPRHQKAKPFSTSKSNIVVRLRMGKGIYNI</sequence>
<keyword evidence="4" id="KW-1185">Reference proteome</keyword>
<feature type="compositionally biased region" description="Low complexity" evidence="2">
    <location>
        <begin position="299"/>
        <end position="318"/>
    </location>
</feature>
<feature type="compositionally biased region" description="Basic residues" evidence="2">
    <location>
        <begin position="65"/>
        <end position="74"/>
    </location>
</feature>
<organism evidence="3 4">
    <name type="scientific">Glossina brevipalpis</name>
    <dbReference type="NCBI Taxonomy" id="37001"/>
    <lineage>
        <taxon>Eukaryota</taxon>
        <taxon>Metazoa</taxon>
        <taxon>Ecdysozoa</taxon>
        <taxon>Arthropoda</taxon>
        <taxon>Hexapoda</taxon>
        <taxon>Insecta</taxon>
        <taxon>Pterygota</taxon>
        <taxon>Neoptera</taxon>
        <taxon>Endopterygota</taxon>
        <taxon>Diptera</taxon>
        <taxon>Brachycera</taxon>
        <taxon>Muscomorpha</taxon>
        <taxon>Hippoboscoidea</taxon>
        <taxon>Glossinidae</taxon>
        <taxon>Glossina</taxon>
    </lineage>
</organism>
<proteinExistence type="inferred from homology"/>
<accession>A0A1A9WFY1</accession>
<evidence type="ECO:0000256" key="2">
    <source>
        <dbReference type="SAM" id="MobiDB-lite"/>
    </source>
</evidence>
<dbReference type="EnsemblMetazoa" id="GBRI018378-RA">
    <property type="protein sequence ID" value="GBRI018378-PA"/>
    <property type="gene ID" value="GBRI018378"/>
</dbReference>
<comment type="similarity">
    <text evidence="1">Belongs to the FAM89 family.</text>
</comment>
<feature type="region of interest" description="Disordered" evidence="2">
    <location>
        <begin position="189"/>
        <end position="224"/>
    </location>
</feature>
<dbReference type="AlphaFoldDB" id="A0A1A9WFY1"/>
<name>A0A1A9WFY1_9MUSC</name>
<feature type="region of interest" description="Disordered" evidence="2">
    <location>
        <begin position="236"/>
        <end position="330"/>
    </location>
</feature>
<feature type="compositionally biased region" description="Low complexity" evidence="2">
    <location>
        <begin position="112"/>
        <end position="127"/>
    </location>
</feature>
<feature type="region of interest" description="Disordered" evidence="2">
    <location>
        <begin position="64"/>
        <end position="144"/>
    </location>
</feature>
<dbReference type="VEuPathDB" id="VectorBase:GBRI018378"/>
<reference evidence="3" key="2">
    <citation type="submission" date="2020-05" db="UniProtKB">
        <authorList>
            <consortium name="EnsemblMetazoa"/>
        </authorList>
    </citation>
    <scope>IDENTIFICATION</scope>
    <source>
        <strain evidence="3">IAEA</strain>
    </source>
</reference>
<dbReference type="InterPro" id="IPR039499">
    <property type="entry name" value="LURA1/LRA25"/>
</dbReference>
<dbReference type="STRING" id="37001.A0A1A9WFY1"/>
<dbReference type="PANTHER" id="PTHR46949">
    <property type="entry name" value="LEUCINE REPEAT ADAPTER PROTEIN 25"/>
    <property type="match status" value="1"/>
</dbReference>
<dbReference type="Proteomes" id="UP000091820">
    <property type="component" value="Unassembled WGS sequence"/>
</dbReference>
<feature type="compositionally biased region" description="Low complexity" evidence="2">
    <location>
        <begin position="239"/>
        <end position="259"/>
    </location>
</feature>
<evidence type="ECO:0008006" key="5">
    <source>
        <dbReference type="Google" id="ProtNLM"/>
    </source>
</evidence>